<reference evidence="1" key="1">
    <citation type="submission" date="2022-07" db="EMBL/GenBank/DDBJ databases">
        <title>Genome Sequence of Phlebia brevispora.</title>
        <authorList>
            <person name="Buettner E."/>
        </authorList>
    </citation>
    <scope>NUCLEOTIDE SEQUENCE</scope>
    <source>
        <strain evidence="1">MPL23</strain>
    </source>
</reference>
<proteinExistence type="predicted"/>
<name>A0ACC1T6E7_9APHY</name>
<evidence type="ECO:0000313" key="2">
    <source>
        <dbReference type="Proteomes" id="UP001148662"/>
    </source>
</evidence>
<accession>A0ACC1T6E7</accession>
<sequence length="284" mass="31589">MGRTISATAKCVMATDSLDPPDIASSYDLRAHFRTALTQFYKIVVLLWYPSRYSRHVSKVFACRSIPIDLDVKGALPHDVLQLDEKFYNAWISFMSSLTAQWYSYIFTSLAMWTMMFWLVLAGVAVPDPLTLFSALLSVLLSLNSLICSSIFFFSANEARSYAMRDASGWIMGALRLSNETDADAQFVNLANLCAAPAASLTWASSSTSCFFFLYVRCVYYEQTVSGPADIVEYASTTFQLPPAALIPLIILSSLAALHTIVNAFYFTTLHFRRDSHKASISLA</sequence>
<keyword evidence="2" id="KW-1185">Reference proteome</keyword>
<comment type="caution">
    <text evidence="1">The sequence shown here is derived from an EMBL/GenBank/DDBJ whole genome shotgun (WGS) entry which is preliminary data.</text>
</comment>
<gene>
    <name evidence="1" type="ORF">NM688_g3119</name>
</gene>
<organism evidence="1 2">
    <name type="scientific">Phlebia brevispora</name>
    <dbReference type="NCBI Taxonomy" id="194682"/>
    <lineage>
        <taxon>Eukaryota</taxon>
        <taxon>Fungi</taxon>
        <taxon>Dikarya</taxon>
        <taxon>Basidiomycota</taxon>
        <taxon>Agaricomycotina</taxon>
        <taxon>Agaricomycetes</taxon>
        <taxon>Polyporales</taxon>
        <taxon>Meruliaceae</taxon>
        <taxon>Phlebia</taxon>
    </lineage>
</organism>
<dbReference type="Proteomes" id="UP001148662">
    <property type="component" value="Unassembled WGS sequence"/>
</dbReference>
<dbReference type="EMBL" id="JANHOG010000431">
    <property type="protein sequence ID" value="KAJ3554424.1"/>
    <property type="molecule type" value="Genomic_DNA"/>
</dbReference>
<protein>
    <submittedName>
        <fullName evidence="1">Uncharacterized protein</fullName>
    </submittedName>
</protein>
<evidence type="ECO:0000313" key="1">
    <source>
        <dbReference type="EMBL" id="KAJ3554424.1"/>
    </source>
</evidence>